<dbReference type="AlphaFoldDB" id="A0A552WYP5"/>
<protein>
    <recommendedName>
        <fullName evidence="8">7,8-dihydroneopterin aldolase</fullName>
        <ecNumber evidence="8">4.1.2.25</ecNumber>
    </recommendedName>
</protein>
<keyword evidence="7 8" id="KW-0456">Lyase</keyword>
<accession>A0A552WYP5</accession>
<comment type="similarity">
    <text evidence="4 8">Belongs to the DHNA family.</text>
</comment>
<dbReference type="EC" id="4.1.2.25" evidence="8"/>
<dbReference type="Pfam" id="PF02152">
    <property type="entry name" value="FolB"/>
    <property type="match status" value="1"/>
</dbReference>
<dbReference type="GO" id="GO:0046656">
    <property type="term" value="P:folic acid biosynthetic process"/>
    <property type="evidence" value="ECO:0007669"/>
    <property type="project" value="UniProtKB-UniRule"/>
</dbReference>
<dbReference type="FunFam" id="3.30.1130.10:FF:000002">
    <property type="entry name" value="7,8-dihydroneopterin aldolase"/>
    <property type="match status" value="1"/>
</dbReference>
<name>A0A552WYP5_9GAMM</name>
<dbReference type="NCBIfam" id="TIGR00525">
    <property type="entry name" value="folB"/>
    <property type="match status" value="1"/>
</dbReference>
<comment type="pathway">
    <text evidence="3 8">Cofactor biosynthesis; tetrahydrofolate biosynthesis; 2-amino-4-hydroxy-6-hydroxymethyl-7,8-dihydropteridine diphosphate from 7,8-dihydroneopterin triphosphate: step 3/4.</text>
</comment>
<dbReference type="PANTHER" id="PTHR42844">
    <property type="entry name" value="DIHYDRONEOPTERIN ALDOLASE 1-RELATED"/>
    <property type="match status" value="1"/>
</dbReference>
<organism evidence="10 11">
    <name type="scientific">Aliidiomarina halalkaliphila</name>
    <dbReference type="NCBI Taxonomy" id="2593535"/>
    <lineage>
        <taxon>Bacteria</taxon>
        <taxon>Pseudomonadati</taxon>
        <taxon>Pseudomonadota</taxon>
        <taxon>Gammaproteobacteria</taxon>
        <taxon>Alteromonadales</taxon>
        <taxon>Idiomarinaceae</taxon>
        <taxon>Aliidiomarina</taxon>
    </lineage>
</organism>
<gene>
    <name evidence="10" type="primary">folB</name>
    <name evidence="10" type="ORF">FM042_11450</name>
</gene>
<reference evidence="10 11" key="1">
    <citation type="submission" date="2019-07" db="EMBL/GenBank/DDBJ databases">
        <authorList>
            <person name="Yang M."/>
            <person name="Zhao D."/>
            <person name="Xiang H."/>
        </authorList>
    </citation>
    <scope>NUCLEOTIDE SEQUENCE [LARGE SCALE GENOMIC DNA]</scope>
    <source>
        <strain evidence="10 11">IM1326</strain>
    </source>
</reference>
<dbReference type="InterPro" id="IPR043133">
    <property type="entry name" value="GTP-CH-I_C/QueF"/>
</dbReference>
<evidence type="ECO:0000259" key="9">
    <source>
        <dbReference type="SMART" id="SM00905"/>
    </source>
</evidence>
<comment type="function">
    <text evidence="8">Catalyzes the conversion of 7,8-dihydroneopterin to 6-hydroxymethyl-7,8-dihydropterin.</text>
</comment>
<feature type="domain" description="Dihydroneopterin aldolase/epimerase" evidence="9">
    <location>
        <begin position="19"/>
        <end position="129"/>
    </location>
</feature>
<evidence type="ECO:0000256" key="5">
    <source>
        <dbReference type="ARBA" id="ARBA00022909"/>
    </source>
</evidence>
<evidence type="ECO:0000256" key="6">
    <source>
        <dbReference type="ARBA" id="ARBA00023235"/>
    </source>
</evidence>
<dbReference type="GO" id="GO:0004150">
    <property type="term" value="F:dihydroneopterin aldolase activity"/>
    <property type="evidence" value="ECO:0007669"/>
    <property type="project" value="UniProtKB-UniRule"/>
</dbReference>
<keyword evidence="6" id="KW-0413">Isomerase</keyword>
<dbReference type="PANTHER" id="PTHR42844:SF1">
    <property type="entry name" value="DIHYDRONEOPTERIN ALDOLASE 1-RELATED"/>
    <property type="match status" value="1"/>
</dbReference>
<evidence type="ECO:0000256" key="3">
    <source>
        <dbReference type="ARBA" id="ARBA00005013"/>
    </source>
</evidence>
<evidence type="ECO:0000256" key="4">
    <source>
        <dbReference type="ARBA" id="ARBA00005708"/>
    </source>
</evidence>
<evidence type="ECO:0000256" key="8">
    <source>
        <dbReference type="RuleBase" id="RU362079"/>
    </source>
</evidence>
<comment type="caution">
    <text evidence="10">The sequence shown here is derived from an EMBL/GenBank/DDBJ whole genome shotgun (WGS) entry which is preliminary data.</text>
</comment>
<dbReference type="NCBIfam" id="TIGR00526">
    <property type="entry name" value="folB_dom"/>
    <property type="match status" value="1"/>
</dbReference>
<evidence type="ECO:0000256" key="7">
    <source>
        <dbReference type="ARBA" id="ARBA00023239"/>
    </source>
</evidence>
<evidence type="ECO:0000256" key="1">
    <source>
        <dbReference type="ARBA" id="ARBA00000693"/>
    </source>
</evidence>
<sequence length="135" mass="14907">MKTESKSVFNQTPFSGDLVLVEGLEVPAVIGIFDWEQDIQQPLVVDVAVVWDNRIPAASGSIDDALDYDRLSRAIQDWIQEKPYGLIEEVAEVLADRILHEFKVAAVQLKVAKPTAVKAARSVAVQITRYTEGAN</sequence>
<evidence type="ECO:0000313" key="10">
    <source>
        <dbReference type="EMBL" id="TRW47942.1"/>
    </source>
</evidence>
<dbReference type="RefSeq" id="WP_143236581.1">
    <property type="nucleotide sequence ID" value="NZ_VJWL01000005.1"/>
</dbReference>
<dbReference type="GO" id="GO:0005737">
    <property type="term" value="C:cytoplasm"/>
    <property type="evidence" value="ECO:0007669"/>
    <property type="project" value="TreeGrafter"/>
</dbReference>
<dbReference type="EMBL" id="VJWL01000005">
    <property type="protein sequence ID" value="TRW47942.1"/>
    <property type="molecule type" value="Genomic_DNA"/>
</dbReference>
<dbReference type="InterPro" id="IPR006156">
    <property type="entry name" value="Dihydroneopterin_aldolase"/>
</dbReference>
<dbReference type="Gene3D" id="3.30.1130.10">
    <property type="match status" value="1"/>
</dbReference>
<dbReference type="OrthoDB" id="9810587at2"/>
<comment type="catalytic activity">
    <reaction evidence="1">
        <text>7,8-dihydroneopterin = 7,8-dihydromonapterin</text>
        <dbReference type="Rhea" id="RHEA:45328"/>
        <dbReference type="ChEBI" id="CHEBI:17001"/>
        <dbReference type="ChEBI" id="CHEBI:71175"/>
        <dbReference type="EC" id="5.1.99.8"/>
    </reaction>
</comment>
<keyword evidence="11" id="KW-1185">Reference proteome</keyword>
<dbReference type="SMART" id="SM00905">
    <property type="entry name" value="FolB"/>
    <property type="match status" value="1"/>
</dbReference>
<dbReference type="Proteomes" id="UP000320359">
    <property type="component" value="Unassembled WGS sequence"/>
</dbReference>
<evidence type="ECO:0000313" key="11">
    <source>
        <dbReference type="Proteomes" id="UP000320359"/>
    </source>
</evidence>
<dbReference type="GO" id="GO:0016853">
    <property type="term" value="F:isomerase activity"/>
    <property type="evidence" value="ECO:0007669"/>
    <property type="project" value="UniProtKB-KW"/>
</dbReference>
<dbReference type="GO" id="GO:0046654">
    <property type="term" value="P:tetrahydrofolate biosynthetic process"/>
    <property type="evidence" value="ECO:0007669"/>
    <property type="project" value="UniProtKB-UniRule"/>
</dbReference>
<proteinExistence type="inferred from homology"/>
<keyword evidence="5 8" id="KW-0289">Folate biosynthesis</keyword>
<dbReference type="InterPro" id="IPR006157">
    <property type="entry name" value="FolB_dom"/>
</dbReference>
<comment type="catalytic activity">
    <reaction evidence="2 8">
        <text>7,8-dihydroneopterin = 6-hydroxymethyl-7,8-dihydropterin + glycolaldehyde</text>
        <dbReference type="Rhea" id="RHEA:10540"/>
        <dbReference type="ChEBI" id="CHEBI:17001"/>
        <dbReference type="ChEBI" id="CHEBI:17071"/>
        <dbReference type="ChEBI" id="CHEBI:44841"/>
        <dbReference type="EC" id="4.1.2.25"/>
    </reaction>
</comment>
<dbReference type="UniPathway" id="UPA00077">
    <property type="reaction ID" value="UER00154"/>
</dbReference>
<dbReference type="SUPFAM" id="SSF55620">
    <property type="entry name" value="Tetrahydrobiopterin biosynthesis enzymes-like"/>
    <property type="match status" value="1"/>
</dbReference>
<evidence type="ECO:0000256" key="2">
    <source>
        <dbReference type="ARBA" id="ARBA00001353"/>
    </source>
</evidence>